<dbReference type="CDD" id="cd00103">
    <property type="entry name" value="IRF"/>
    <property type="match status" value="1"/>
</dbReference>
<dbReference type="SUPFAM" id="SSF49879">
    <property type="entry name" value="SMAD/FHA domain"/>
    <property type="match status" value="1"/>
</dbReference>
<keyword evidence="5" id="KW-0539">Nucleus</keyword>
<evidence type="ECO:0000256" key="3">
    <source>
        <dbReference type="ARBA" id="ARBA00023125"/>
    </source>
</evidence>
<dbReference type="SUPFAM" id="SSF46785">
    <property type="entry name" value="Winged helix' DNA-binding domain"/>
    <property type="match status" value="1"/>
</dbReference>
<gene>
    <name evidence="7" type="ORF">JZ751_026324</name>
</gene>
<keyword evidence="4" id="KW-0804">Transcription</keyword>
<protein>
    <recommendedName>
        <fullName evidence="6">IRF tryptophan pentad repeat domain-containing protein</fullName>
    </recommendedName>
</protein>
<dbReference type="EMBL" id="JAFBMS010000008">
    <property type="protein sequence ID" value="KAG9349971.1"/>
    <property type="molecule type" value="Genomic_DNA"/>
</dbReference>
<evidence type="ECO:0000313" key="7">
    <source>
        <dbReference type="EMBL" id="KAG9349971.1"/>
    </source>
</evidence>
<feature type="domain" description="IRF tryptophan pentad repeat" evidence="6">
    <location>
        <begin position="5"/>
        <end position="105"/>
    </location>
</feature>
<evidence type="ECO:0000256" key="4">
    <source>
        <dbReference type="ARBA" id="ARBA00023163"/>
    </source>
</evidence>
<organism evidence="7 8">
    <name type="scientific">Albula glossodonta</name>
    <name type="common">roundjaw bonefish</name>
    <dbReference type="NCBI Taxonomy" id="121402"/>
    <lineage>
        <taxon>Eukaryota</taxon>
        <taxon>Metazoa</taxon>
        <taxon>Chordata</taxon>
        <taxon>Craniata</taxon>
        <taxon>Vertebrata</taxon>
        <taxon>Euteleostomi</taxon>
        <taxon>Actinopterygii</taxon>
        <taxon>Neopterygii</taxon>
        <taxon>Teleostei</taxon>
        <taxon>Albuliformes</taxon>
        <taxon>Albulidae</taxon>
        <taxon>Albula</taxon>
    </lineage>
</organism>
<dbReference type="PROSITE" id="PS00601">
    <property type="entry name" value="IRF_1"/>
    <property type="match status" value="1"/>
</dbReference>
<proteinExistence type="predicted"/>
<dbReference type="SMART" id="SM00348">
    <property type="entry name" value="IRF"/>
    <property type="match status" value="1"/>
</dbReference>
<dbReference type="Gene3D" id="1.10.10.10">
    <property type="entry name" value="Winged helix-like DNA-binding domain superfamily/Winged helix DNA-binding domain"/>
    <property type="match status" value="1"/>
</dbReference>
<dbReference type="GO" id="GO:0000981">
    <property type="term" value="F:DNA-binding transcription factor activity, RNA polymerase II-specific"/>
    <property type="evidence" value="ECO:0007669"/>
    <property type="project" value="TreeGrafter"/>
</dbReference>
<keyword evidence="3" id="KW-0238">DNA-binding</keyword>
<dbReference type="PROSITE" id="PS51507">
    <property type="entry name" value="IRF_2"/>
    <property type="match status" value="1"/>
</dbReference>
<dbReference type="PRINTS" id="PR00267">
    <property type="entry name" value="INTFRNREGFCT"/>
</dbReference>
<dbReference type="InterPro" id="IPR019471">
    <property type="entry name" value="Interferon_reg_factor-3"/>
</dbReference>
<name>A0A8T2PFL8_9TELE</name>
<reference evidence="7" key="1">
    <citation type="thesis" date="2021" institute="BYU ScholarsArchive" country="Provo, UT, USA">
        <title>Applications of and Algorithms for Genome Assembly and Genomic Analyses with an Emphasis on Marine Teleosts.</title>
        <authorList>
            <person name="Pickett B.D."/>
        </authorList>
    </citation>
    <scope>NUCLEOTIDE SEQUENCE</scope>
    <source>
        <strain evidence="7">HI-2016</strain>
    </source>
</reference>
<dbReference type="InterPro" id="IPR001346">
    <property type="entry name" value="Interferon_reg_fact_DNA-bd_dom"/>
</dbReference>
<keyword evidence="8" id="KW-1185">Reference proteome</keyword>
<comment type="subcellular location">
    <subcellularLocation>
        <location evidence="1">Nucleus</location>
    </subcellularLocation>
</comment>
<keyword evidence="2" id="KW-0805">Transcription regulation</keyword>
<evidence type="ECO:0000256" key="1">
    <source>
        <dbReference type="ARBA" id="ARBA00004123"/>
    </source>
</evidence>
<dbReference type="GO" id="GO:0000978">
    <property type="term" value="F:RNA polymerase II cis-regulatory region sequence-specific DNA binding"/>
    <property type="evidence" value="ECO:0007669"/>
    <property type="project" value="TreeGrafter"/>
</dbReference>
<evidence type="ECO:0000256" key="5">
    <source>
        <dbReference type="ARBA" id="ARBA00023242"/>
    </source>
</evidence>
<dbReference type="InterPro" id="IPR019817">
    <property type="entry name" value="Interferon_reg_fac_CS"/>
</dbReference>
<comment type="caution">
    <text evidence="7">The sequence shown here is derived from an EMBL/GenBank/DDBJ whole genome shotgun (WGS) entry which is preliminary data.</text>
</comment>
<accession>A0A8T2PFL8</accession>
<evidence type="ECO:0000256" key="2">
    <source>
        <dbReference type="ARBA" id="ARBA00023015"/>
    </source>
</evidence>
<dbReference type="InterPro" id="IPR036390">
    <property type="entry name" value="WH_DNA-bd_sf"/>
</dbReference>
<dbReference type="InterPro" id="IPR017855">
    <property type="entry name" value="SMAD-like_dom_sf"/>
</dbReference>
<sequence>MATPKPLLIPWLIEQIDSGRYSGVCWTNQEHTEFCIPWKHGLRHDSSDDDHRIFKAWAEISGGTNADASVWKRNFRSALRAKGCDLIRDNKNDAANPHKVFRLPKEQQQRSKEQRRATVKETGHQEPVGNLTLGLPMSIGSVNLYLGNDQTFQGTQYRVKVYYRGVKVLEKLVETDAGFSVAFRPANMAPLSPVSWSGSVPTRIALPSPEEVHMHDQIQIKLTQRILEKMGDGLEVGVKGQAVYGLRRGDSKVYWSLCKFDKTGIPREVNKQEPEILYTMKDFTTGLKHFISFGGESPSFSIFFCFGEKWPDPDHRPWEKKLITLEVILTSLEILKMIAMEGGASSLQSVELQISDSPSLMEAIDEWMHSLD</sequence>
<dbReference type="InterPro" id="IPR008984">
    <property type="entry name" value="SMAD_FHA_dom_sf"/>
</dbReference>
<dbReference type="AlphaFoldDB" id="A0A8T2PFL8"/>
<evidence type="ECO:0000259" key="6">
    <source>
        <dbReference type="PROSITE" id="PS51507"/>
    </source>
</evidence>
<dbReference type="PANTHER" id="PTHR11949">
    <property type="entry name" value="INTERFERON REGULATORY FACTOR"/>
    <property type="match status" value="1"/>
</dbReference>
<dbReference type="Proteomes" id="UP000824540">
    <property type="component" value="Unassembled WGS sequence"/>
</dbReference>
<dbReference type="PANTHER" id="PTHR11949:SF1">
    <property type="entry name" value="INTERFERON REGULATORY FACTOR 3"/>
    <property type="match status" value="1"/>
</dbReference>
<dbReference type="Pfam" id="PF10401">
    <property type="entry name" value="IRF-3"/>
    <property type="match status" value="1"/>
</dbReference>
<dbReference type="GO" id="GO:0005634">
    <property type="term" value="C:nucleus"/>
    <property type="evidence" value="ECO:0007669"/>
    <property type="project" value="UniProtKB-SubCell"/>
</dbReference>
<dbReference type="InterPro" id="IPR036388">
    <property type="entry name" value="WH-like_DNA-bd_sf"/>
</dbReference>
<dbReference type="FunFam" id="2.60.200.10:FF:000014">
    <property type="entry name" value="Interferon regulatory factor 3"/>
    <property type="match status" value="1"/>
</dbReference>
<dbReference type="OrthoDB" id="8691508at2759"/>
<dbReference type="Pfam" id="PF00605">
    <property type="entry name" value="IRF"/>
    <property type="match status" value="1"/>
</dbReference>
<dbReference type="GO" id="GO:0002376">
    <property type="term" value="P:immune system process"/>
    <property type="evidence" value="ECO:0007669"/>
    <property type="project" value="TreeGrafter"/>
</dbReference>
<dbReference type="SMART" id="SM01243">
    <property type="entry name" value="IRF-3"/>
    <property type="match status" value="1"/>
</dbReference>
<dbReference type="GO" id="GO:0045893">
    <property type="term" value="P:positive regulation of DNA-templated transcription"/>
    <property type="evidence" value="ECO:0007669"/>
    <property type="project" value="UniProtKB-ARBA"/>
</dbReference>
<dbReference type="Gene3D" id="2.60.200.10">
    <property type="match status" value="1"/>
</dbReference>
<evidence type="ECO:0000313" key="8">
    <source>
        <dbReference type="Proteomes" id="UP000824540"/>
    </source>
</evidence>